<name>A0ABY1PXF2_9BACT</name>
<proteinExistence type="predicted"/>
<dbReference type="Gene3D" id="3.20.20.150">
    <property type="entry name" value="Divalent-metal-dependent TIM barrel enzymes"/>
    <property type="match status" value="1"/>
</dbReference>
<feature type="domain" description="Xylose isomerase-like TIM barrel" evidence="1">
    <location>
        <begin position="79"/>
        <end position="311"/>
    </location>
</feature>
<organism evidence="2 3">
    <name type="scientific">Neorhodopirellula lusitana</name>
    <dbReference type="NCBI Taxonomy" id="445327"/>
    <lineage>
        <taxon>Bacteria</taxon>
        <taxon>Pseudomonadati</taxon>
        <taxon>Planctomycetota</taxon>
        <taxon>Planctomycetia</taxon>
        <taxon>Pirellulales</taxon>
        <taxon>Pirellulaceae</taxon>
        <taxon>Neorhodopirellula</taxon>
    </lineage>
</organism>
<comment type="caution">
    <text evidence="2">The sequence shown here is derived from an EMBL/GenBank/DDBJ whole genome shotgun (WGS) entry which is preliminary data.</text>
</comment>
<dbReference type="SUPFAM" id="SSF51658">
    <property type="entry name" value="Xylose isomerase-like"/>
    <property type="match status" value="1"/>
</dbReference>
<dbReference type="InterPro" id="IPR036237">
    <property type="entry name" value="Xyl_isomerase-like_sf"/>
</dbReference>
<gene>
    <name evidence="2" type="ORF">SAMN06265222_102426</name>
</gene>
<reference evidence="2 3" key="1">
    <citation type="submission" date="2017-05" db="EMBL/GenBank/DDBJ databases">
        <authorList>
            <person name="Varghese N."/>
            <person name="Submissions S."/>
        </authorList>
    </citation>
    <scope>NUCLEOTIDE SEQUENCE [LARGE SCALE GENOMIC DNA]</scope>
    <source>
        <strain evidence="2 3">DSM 25457</strain>
    </source>
</reference>
<dbReference type="InterPro" id="IPR006311">
    <property type="entry name" value="TAT_signal"/>
</dbReference>
<dbReference type="Pfam" id="PF01261">
    <property type="entry name" value="AP_endonuc_2"/>
    <property type="match status" value="1"/>
</dbReference>
<evidence type="ECO:0000313" key="3">
    <source>
        <dbReference type="Proteomes" id="UP001158067"/>
    </source>
</evidence>
<accession>A0ABY1PXF2</accession>
<dbReference type="PROSITE" id="PS51318">
    <property type="entry name" value="TAT"/>
    <property type="match status" value="1"/>
</dbReference>
<dbReference type="InterPro" id="IPR013022">
    <property type="entry name" value="Xyl_isomerase-like_TIM-brl"/>
</dbReference>
<keyword evidence="3" id="KW-1185">Reference proteome</keyword>
<evidence type="ECO:0000259" key="1">
    <source>
        <dbReference type="Pfam" id="PF01261"/>
    </source>
</evidence>
<dbReference type="NCBIfam" id="TIGR01409">
    <property type="entry name" value="TAT_signal_seq"/>
    <property type="match status" value="1"/>
</dbReference>
<protein>
    <submittedName>
        <fullName evidence="2">Tat (Twin-arginine translocation) pathway signal sequence</fullName>
    </submittedName>
</protein>
<dbReference type="InterPro" id="IPR019546">
    <property type="entry name" value="TAT_signal_bac_arc"/>
</dbReference>
<dbReference type="Proteomes" id="UP001158067">
    <property type="component" value="Unassembled WGS sequence"/>
</dbReference>
<evidence type="ECO:0000313" key="2">
    <source>
        <dbReference type="EMBL" id="SMP48421.1"/>
    </source>
</evidence>
<dbReference type="PANTHER" id="PTHR12110">
    <property type="entry name" value="HYDROXYPYRUVATE ISOMERASE"/>
    <property type="match status" value="1"/>
</dbReference>
<dbReference type="EMBL" id="FXUG01000002">
    <property type="protein sequence ID" value="SMP48421.1"/>
    <property type="molecule type" value="Genomic_DNA"/>
</dbReference>
<dbReference type="RefSeq" id="WP_283431735.1">
    <property type="nucleotide sequence ID" value="NZ_FXUG01000002.1"/>
</dbReference>
<sequence length="319" mass="35025">MPTSSLPTPSRRNFLQTVAAAGAIASTSGILARSSQAAESDASDMPFKISLAEWSLHRALYAKDAEITNLDFPQLTREKFGIGAVEYVNQFFKDKARDEKYLTELKKRCSDHDVTSVLIMVDGEGKLGAADAQDRKKAVENHYQWVDAAKFLGCHSIRVNAASSGTYTEQLDYAADGLRQLSEYAVKQDIGVIVENHGGLSSNAAWLAVVMERVGMGNCGTLPDFGNFYITRGENPDLFNRYHGVQALMPYAKAVSAKTHAFDADGNETSTDYEKMMRIVLDAGYHGYVGIEYEGRELSEDDGILASKKLLERVGRKLA</sequence>
<dbReference type="PANTHER" id="PTHR12110:SF53">
    <property type="entry name" value="BLR5974 PROTEIN"/>
    <property type="match status" value="1"/>
</dbReference>
<dbReference type="InterPro" id="IPR050312">
    <property type="entry name" value="IolE/XylAMocC-like"/>
</dbReference>